<proteinExistence type="predicted"/>
<reference evidence="2" key="2">
    <citation type="journal article" date="2024" name="Plant">
        <title>Genomic evolution and insights into agronomic trait innovations of Sesamum species.</title>
        <authorList>
            <person name="Miao H."/>
            <person name="Wang L."/>
            <person name="Qu L."/>
            <person name="Liu H."/>
            <person name="Sun Y."/>
            <person name="Le M."/>
            <person name="Wang Q."/>
            <person name="Wei S."/>
            <person name="Zheng Y."/>
            <person name="Lin W."/>
            <person name="Duan Y."/>
            <person name="Cao H."/>
            <person name="Xiong S."/>
            <person name="Wang X."/>
            <person name="Wei L."/>
            <person name="Li C."/>
            <person name="Ma Q."/>
            <person name="Ju M."/>
            <person name="Zhao R."/>
            <person name="Li G."/>
            <person name="Mu C."/>
            <person name="Tian Q."/>
            <person name="Mei H."/>
            <person name="Zhang T."/>
            <person name="Gao T."/>
            <person name="Zhang H."/>
        </authorList>
    </citation>
    <scope>NUCLEOTIDE SEQUENCE</scope>
    <source>
        <strain evidence="2">KEN1</strain>
    </source>
</reference>
<organism evidence="2">
    <name type="scientific">Sesamum latifolium</name>
    <dbReference type="NCBI Taxonomy" id="2727402"/>
    <lineage>
        <taxon>Eukaryota</taxon>
        <taxon>Viridiplantae</taxon>
        <taxon>Streptophyta</taxon>
        <taxon>Embryophyta</taxon>
        <taxon>Tracheophyta</taxon>
        <taxon>Spermatophyta</taxon>
        <taxon>Magnoliopsida</taxon>
        <taxon>eudicotyledons</taxon>
        <taxon>Gunneridae</taxon>
        <taxon>Pentapetalae</taxon>
        <taxon>asterids</taxon>
        <taxon>lamiids</taxon>
        <taxon>Lamiales</taxon>
        <taxon>Pedaliaceae</taxon>
        <taxon>Sesamum</taxon>
    </lineage>
</organism>
<dbReference type="AlphaFoldDB" id="A0AAW2UVN3"/>
<accession>A0AAW2UVN3</accession>
<name>A0AAW2UVN3_9LAMI</name>
<keyword evidence="1" id="KW-0175">Coiled coil</keyword>
<dbReference type="EMBL" id="JACGWN010000011">
    <property type="protein sequence ID" value="KAL0420678.1"/>
    <property type="molecule type" value="Genomic_DNA"/>
</dbReference>
<protein>
    <submittedName>
        <fullName evidence="2">Uncharacterized protein</fullName>
    </submittedName>
</protein>
<feature type="coiled-coil region" evidence="1">
    <location>
        <begin position="29"/>
        <end position="70"/>
    </location>
</feature>
<sequence>MCVELFSQPQGTPPIPQSEAQRWKLGDNVERLNAENVKLKEAKKEVTSRNEQLEKELKKLQREVASHEGPIRKAVDKAMLDFPNTEEGQHYLKGYWASCLKEYKKFEEYQDAVARIAGPFLERGS</sequence>
<evidence type="ECO:0000256" key="1">
    <source>
        <dbReference type="SAM" id="Coils"/>
    </source>
</evidence>
<evidence type="ECO:0000313" key="2">
    <source>
        <dbReference type="EMBL" id="KAL0420678.1"/>
    </source>
</evidence>
<gene>
    <name evidence="2" type="ORF">Slati_3090700</name>
</gene>
<comment type="caution">
    <text evidence="2">The sequence shown here is derived from an EMBL/GenBank/DDBJ whole genome shotgun (WGS) entry which is preliminary data.</text>
</comment>
<reference evidence="2" key="1">
    <citation type="submission" date="2020-06" db="EMBL/GenBank/DDBJ databases">
        <authorList>
            <person name="Li T."/>
            <person name="Hu X."/>
            <person name="Zhang T."/>
            <person name="Song X."/>
            <person name="Zhang H."/>
            <person name="Dai N."/>
            <person name="Sheng W."/>
            <person name="Hou X."/>
            <person name="Wei L."/>
        </authorList>
    </citation>
    <scope>NUCLEOTIDE SEQUENCE</scope>
    <source>
        <strain evidence="2">KEN1</strain>
        <tissue evidence="2">Leaf</tissue>
    </source>
</reference>